<dbReference type="CDD" id="cd00834">
    <property type="entry name" value="KAS_I_II"/>
    <property type="match status" value="1"/>
</dbReference>
<evidence type="ECO:0000256" key="13">
    <source>
        <dbReference type="RuleBase" id="RU003694"/>
    </source>
</evidence>
<evidence type="ECO:0000256" key="7">
    <source>
        <dbReference type="ARBA" id="ARBA00022832"/>
    </source>
</evidence>
<gene>
    <name evidence="15" type="primary">fabF_2</name>
    <name evidence="15" type="ORF">PEL8287_00674</name>
</gene>
<dbReference type="PROSITE" id="PS00606">
    <property type="entry name" value="KS3_1"/>
    <property type="match status" value="1"/>
</dbReference>
<sequence>MRRVVVTGLGLVTPLASGVEETWKRLLAGESGAGKITRFDASNVATDYACEVPLGDGSDGTFNADDYMLPKERRKVDDFILYGVAAAQQAVEDAGWMPEDEEGRERTGVMLGSGIGGLRSIEETTLTIRDKGVRRVSPFFIPGALINLISGQVSIKYGFKGPNHSVVTACSTGAHAIGDASRLIKYGDADVMIAGGAEAAICEIGIAGFNACKALSTKRSDNPKAASRPYDADRDGFVMGEGAGVVVLEELEHAKARGAKIYAEVLGYGLSGDAYHITAPAEDGDGGFRAMTAALKHAGLDPSDVDYINAHGTSTMADTIELGAVERLLGNAAAKTSMSSTKSATGHLLGAAGAIEAIFSILAVRDQVVPPTINLDNPAVDTPLDLVPNVKREREVNVAMSNSFGFGGTNASVCIGKLR</sequence>
<evidence type="ECO:0000256" key="2">
    <source>
        <dbReference type="ARBA" id="ARBA00008467"/>
    </source>
</evidence>
<evidence type="ECO:0000256" key="6">
    <source>
        <dbReference type="ARBA" id="ARBA00022679"/>
    </source>
</evidence>
<dbReference type="InterPro" id="IPR014031">
    <property type="entry name" value="Ketoacyl_synth_C"/>
</dbReference>
<dbReference type="Pfam" id="PF02801">
    <property type="entry name" value="Ketoacyl-synt_C"/>
    <property type="match status" value="1"/>
</dbReference>
<keyword evidence="5 11" id="KW-0444">Lipid biosynthesis</keyword>
<reference evidence="15 16" key="1">
    <citation type="submission" date="2017-03" db="EMBL/GenBank/DDBJ databases">
        <authorList>
            <person name="Afonso C.L."/>
            <person name="Miller P.J."/>
            <person name="Scott M.A."/>
            <person name="Spackman E."/>
            <person name="Goraichik I."/>
            <person name="Dimitrov K.M."/>
            <person name="Suarez D.L."/>
            <person name="Swayne D.E."/>
        </authorList>
    </citation>
    <scope>NUCLEOTIDE SEQUENCE [LARGE SCALE GENOMIC DNA]</scope>
    <source>
        <strain evidence="15 16">CECT 8287</strain>
    </source>
</reference>
<dbReference type="InterPro" id="IPR014030">
    <property type="entry name" value="Ketoacyl_synth_N"/>
</dbReference>
<dbReference type="UniPathway" id="UPA00094"/>
<evidence type="ECO:0000313" key="15">
    <source>
        <dbReference type="EMBL" id="SLN15683.1"/>
    </source>
</evidence>
<evidence type="ECO:0000256" key="1">
    <source>
        <dbReference type="ARBA" id="ARBA00005194"/>
    </source>
</evidence>
<keyword evidence="9 11" id="KW-0275">Fatty acid biosynthesis</keyword>
<dbReference type="Gene3D" id="3.40.47.10">
    <property type="match status" value="2"/>
</dbReference>
<dbReference type="RefSeq" id="WP_085890905.1">
    <property type="nucleotide sequence ID" value="NZ_FWFL01000001.1"/>
</dbReference>
<keyword evidence="16" id="KW-1185">Reference proteome</keyword>
<keyword evidence="6 11" id="KW-0808">Transferase</keyword>
<evidence type="ECO:0000256" key="5">
    <source>
        <dbReference type="ARBA" id="ARBA00022516"/>
    </source>
</evidence>
<accession>A0A1Y5RF54</accession>
<evidence type="ECO:0000256" key="10">
    <source>
        <dbReference type="ARBA" id="ARBA00023315"/>
    </source>
</evidence>
<dbReference type="PANTHER" id="PTHR11712">
    <property type="entry name" value="POLYKETIDE SYNTHASE-RELATED"/>
    <property type="match status" value="1"/>
</dbReference>
<comment type="similarity">
    <text evidence="2 11 13">Belongs to the thiolase-like superfamily. Beta-ketoacyl-ACP synthases family.</text>
</comment>
<dbReference type="NCBIfam" id="NF004970">
    <property type="entry name" value="PRK06333.1"/>
    <property type="match status" value="1"/>
</dbReference>
<dbReference type="SUPFAM" id="SSF53901">
    <property type="entry name" value="Thiolase-like"/>
    <property type="match status" value="2"/>
</dbReference>
<dbReference type="OrthoDB" id="9808669at2"/>
<dbReference type="NCBIfam" id="TIGR03150">
    <property type="entry name" value="fabF"/>
    <property type="match status" value="1"/>
</dbReference>
<dbReference type="PIRSF" id="PIRSF000447">
    <property type="entry name" value="KAS_II"/>
    <property type="match status" value="1"/>
</dbReference>
<organism evidence="15 16">
    <name type="scientific">Roseovarius litorisediminis</name>
    <dbReference type="NCBI Taxonomy" id="1312363"/>
    <lineage>
        <taxon>Bacteria</taxon>
        <taxon>Pseudomonadati</taxon>
        <taxon>Pseudomonadota</taxon>
        <taxon>Alphaproteobacteria</taxon>
        <taxon>Rhodobacterales</taxon>
        <taxon>Roseobacteraceae</taxon>
        <taxon>Roseovarius</taxon>
    </lineage>
</organism>
<dbReference type="InterPro" id="IPR018201">
    <property type="entry name" value="Ketoacyl_synth_AS"/>
</dbReference>
<dbReference type="InterPro" id="IPR017568">
    <property type="entry name" value="3-oxoacyl-ACP_synth-2"/>
</dbReference>
<dbReference type="InterPro" id="IPR000794">
    <property type="entry name" value="Beta-ketoacyl_synthase"/>
</dbReference>
<comment type="pathway">
    <text evidence="1 11">Lipid metabolism; fatty acid biosynthesis.</text>
</comment>
<keyword evidence="7" id="KW-0276">Fatty acid metabolism</keyword>
<keyword evidence="8" id="KW-0443">Lipid metabolism</keyword>
<evidence type="ECO:0000256" key="11">
    <source>
        <dbReference type="PIRNR" id="PIRNR000447"/>
    </source>
</evidence>
<evidence type="ECO:0000256" key="9">
    <source>
        <dbReference type="ARBA" id="ARBA00023160"/>
    </source>
</evidence>
<evidence type="ECO:0000256" key="3">
    <source>
        <dbReference type="ARBA" id="ARBA00012356"/>
    </source>
</evidence>
<comment type="catalytic activity">
    <reaction evidence="11">
        <text>a fatty acyl-[ACP] + malonyl-[ACP] + H(+) = a 3-oxoacyl-[ACP] + holo-[ACP] + CO2</text>
        <dbReference type="Rhea" id="RHEA:22836"/>
        <dbReference type="Rhea" id="RHEA-COMP:9623"/>
        <dbReference type="Rhea" id="RHEA-COMP:9685"/>
        <dbReference type="Rhea" id="RHEA-COMP:9916"/>
        <dbReference type="Rhea" id="RHEA-COMP:14125"/>
        <dbReference type="ChEBI" id="CHEBI:15378"/>
        <dbReference type="ChEBI" id="CHEBI:16526"/>
        <dbReference type="ChEBI" id="CHEBI:64479"/>
        <dbReference type="ChEBI" id="CHEBI:78449"/>
        <dbReference type="ChEBI" id="CHEBI:78776"/>
        <dbReference type="ChEBI" id="CHEBI:138651"/>
    </reaction>
</comment>
<dbReference type="Proteomes" id="UP000193827">
    <property type="component" value="Unassembled WGS sequence"/>
</dbReference>
<dbReference type="GO" id="GO:0005829">
    <property type="term" value="C:cytosol"/>
    <property type="evidence" value="ECO:0007669"/>
    <property type="project" value="TreeGrafter"/>
</dbReference>
<dbReference type="Pfam" id="PF00109">
    <property type="entry name" value="ketoacyl-synt"/>
    <property type="match status" value="1"/>
</dbReference>
<evidence type="ECO:0000256" key="8">
    <source>
        <dbReference type="ARBA" id="ARBA00023098"/>
    </source>
</evidence>
<evidence type="ECO:0000313" key="16">
    <source>
        <dbReference type="Proteomes" id="UP000193827"/>
    </source>
</evidence>
<comment type="function">
    <text evidence="11">Involved in the type II fatty acid elongation cycle. Catalyzes the elongation of a wide range of acyl-ACP by the addition of two carbons from malonyl-ACP to an acyl acceptor. Can efficiently catalyze the conversion of palmitoleoyl-ACP (cis-hexadec-9-enoyl-ACP) to cis-vaccenoyl-ACP (cis-octadec-11-enoyl-ACP), an essential step in the thermal regulation of fatty acid composition.</text>
</comment>
<dbReference type="InterPro" id="IPR020841">
    <property type="entry name" value="PKS_Beta-ketoAc_synthase_dom"/>
</dbReference>
<feature type="domain" description="Ketosynthase family 3 (KS3)" evidence="14">
    <location>
        <begin position="1"/>
        <end position="417"/>
    </location>
</feature>
<dbReference type="GO" id="GO:0004315">
    <property type="term" value="F:3-oxoacyl-[acyl-carrier-protein] synthase activity"/>
    <property type="evidence" value="ECO:0007669"/>
    <property type="project" value="UniProtKB-UniRule"/>
</dbReference>
<dbReference type="EC" id="2.3.1.179" evidence="3 11"/>
<evidence type="ECO:0000256" key="12">
    <source>
        <dbReference type="PIRSR" id="PIRSR000447-1"/>
    </source>
</evidence>
<evidence type="ECO:0000256" key="4">
    <source>
        <dbReference type="ARBA" id="ARBA00014657"/>
    </source>
</evidence>
<dbReference type="NCBIfam" id="NF005589">
    <property type="entry name" value="PRK07314.1"/>
    <property type="match status" value="1"/>
</dbReference>
<dbReference type="EMBL" id="FWFL01000001">
    <property type="protein sequence ID" value="SLN15683.1"/>
    <property type="molecule type" value="Genomic_DNA"/>
</dbReference>
<keyword evidence="10 11" id="KW-0012">Acyltransferase</keyword>
<dbReference type="GO" id="GO:0006633">
    <property type="term" value="P:fatty acid biosynthetic process"/>
    <property type="evidence" value="ECO:0007669"/>
    <property type="project" value="UniProtKB-UniRule"/>
</dbReference>
<dbReference type="SMART" id="SM00825">
    <property type="entry name" value="PKS_KS"/>
    <property type="match status" value="1"/>
</dbReference>
<dbReference type="AlphaFoldDB" id="A0A1Y5RF54"/>
<evidence type="ECO:0000259" key="14">
    <source>
        <dbReference type="PROSITE" id="PS52004"/>
    </source>
</evidence>
<protein>
    <recommendedName>
        <fullName evidence="4 11">3-oxoacyl-[acyl-carrier-protein] synthase 2</fullName>
        <ecNumber evidence="3 11">2.3.1.179</ecNumber>
    </recommendedName>
</protein>
<dbReference type="PROSITE" id="PS52004">
    <property type="entry name" value="KS3_2"/>
    <property type="match status" value="1"/>
</dbReference>
<name>A0A1Y5RF54_9RHOB</name>
<dbReference type="InterPro" id="IPR016039">
    <property type="entry name" value="Thiolase-like"/>
</dbReference>
<dbReference type="PANTHER" id="PTHR11712:SF336">
    <property type="entry name" value="3-OXOACYL-[ACYL-CARRIER-PROTEIN] SYNTHASE, MITOCHONDRIAL"/>
    <property type="match status" value="1"/>
</dbReference>
<feature type="active site" description="For beta-ketoacyl synthase activity" evidence="12">
    <location>
        <position position="170"/>
    </location>
</feature>
<proteinExistence type="inferred from homology"/>
<comment type="catalytic activity">
    <reaction evidence="11">
        <text>(9Z)-hexadecenoyl-[ACP] + malonyl-[ACP] + H(+) = 3-oxo-(11Z)-octadecenoyl-[ACP] + holo-[ACP] + CO2</text>
        <dbReference type="Rhea" id="RHEA:55040"/>
        <dbReference type="Rhea" id="RHEA-COMP:9623"/>
        <dbReference type="Rhea" id="RHEA-COMP:9685"/>
        <dbReference type="Rhea" id="RHEA-COMP:10800"/>
        <dbReference type="Rhea" id="RHEA-COMP:14074"/>
        <dbReference type="ChEBI" id="CHEBI:15378"/>
        <dbReference type="ChEBI" id="CHEBI:16526"/>
        <dbReference type="ChEBI" id="CHEBI:64479"/>
        <dbReference type="ChEBI" id="CHEBI:78449"/>
        <dbReference type="ChEBI" id="CHEBI:83989"/>
        <dbReference type="ChEBI" id="CHEBI:138538"/>
        <dbReference type="EC" id="2.3.1.179"/>
    </reaction>
</comment>
<dbReference type="FunFam" id="3.40.47.10:FF:000009">
    <property type="entry name" value="3-oxoacyl-[acyl-carrier-protein] synthase 2"/>
    <property type="match status" value="1"/>
</dbReference>